<reference evidence="2" key="1">
    <citation type="submission" date="2014-09" db="EMBL/GenBank/DDBJ databases">
        <authorList>
            <person name="Mudge J."/>
            <person name="Ramaraj T."/>
            <person name="Lindquist I.E."/>
            <person name="Bharti A.K."/>
            <person name="Sundararajan A."/>
            <person name="Cameron C.T."/>
            <person name="Woodward J.E."/>
            <person name="May G.D."/>
            <person name="Brubaker C."/>
            <person name="Broadhvest J."/>
            <person name="Wilkins T.A."/>
        </authorList>
    </citation>
    <scope>NUCLEOTIDE SEQUENCE</scope>
    <source>
        <strain evidence="2">cv. AKA8401</strain>
    </source>
</reference>
<dbReference type="Proteomes" id="UP000032142">
    <property type="component" value="Unassembled WGS sequence"/>
</dbReference>
<name>A0A0B0PKY0_GOSAR</name>
<organism evidence="1 2">
    <name type="scientific">Gossypium arboreum</name>
    <name type="common">Tree cotton</name>
    <name type="synonym">Gossypium nanking</name>
    <dbReference type="NCBI Taxonomy" id="29729"/>
    <lineage>
        <taxon>Eukaryota</taxon>
        <taxon>Viridiplantae</taxon>
        <taxon>Streptophyta</taxon>
        <taxon>Embryophyta</taxon>
        <taxon>Tracheophyta</taxon>
        <taxon>Spermatophyta</taxon>
        <taxon>Magnoliopsida</taxon>
        <taxon>eudicotyledons</taxon>
        <taxon>Gunneridae</taxon>
        <taxon>Pentapetalae</taxon>
        <taxon>rosids</taxon>
        <taxon>malvids</taxon>
        <taxon>Malvales</taxon>
        <taxon>Malvaceae</taxon>
        <taxon>Malvoideae</taxon>
        <taxon>Gossypium</taxon>
    </lineage>
</organism>
<protein>
    <submittedName>
        <fullName evidence="1">Uncharacterized protein</fullName>
    </submittedName>
</protein>
<dbReference type="EMBL" id="KN431219">
    <property type="protein sequence ID" value="KHG25084.1"/>
    <property type="molecule type" value="Genomic_DNA"/>
</dbReference>
<keyword evidence="2" id="KW-1185">Reference proteome</keyword>
<dbReference type="AlphaFoldDB" id="A0A0B0PKY0"/>
<proteinExistence type="predicted"/>
<sequence length="66" mass="7735">MNIFGVKYDNMLIPEKLCMLLRKVGICLRYRPRLRFTYKTMSRTSTSYLISCKTLSGTEASILNYM</sequence>
<gene>
    <name evidence="1" type="ORF">F383_31082</name>
</gene>
<evidence type="ECO:0000313" key="1">
    <source>
        <dbReference type="EMBL" id="KHG25084.1"/>
    </source>
</evidence>
<accession>A0A0B0PKY0</accession>
<evidence type="ECO:0000313" key="2">
    <source>
        <dbReference type="Proteomes" id="UP000032142"/>
    </source>
</evidence>